<organism evidence="2 3">
    <name type="scientific">Clostridium botulinum C/D str. DC5</name>
    <dbReference type="NCBI Taxonomy" id="1443128"/>
    <lineage>
        <taxon>Bacteria</taxon>
        <taxon>Bacillati</taxon>
        <taxon>Bacillota</taxon>
        <taxon>Clostridia</taxon>
        <taxon>Eubacteriales</taxon>
        <taxon>Clostridiaceae</taxon>
        <taxon>Clostridium</taxon>
    </lineage>
</organism>
<accession>A0A0A0HXV7</accession>
<sequence>MLDNKIKKQDNETIRQYEARLYRNKVAYGLNNKKIWKLMNEIEGKNLGESTRRCRSFDYNLGRQDTLIEINKKYDKNVMIINDLHVPYERKDALEIIQKHSHEIDTLVIAGDLMDCEAISSFPKVQRMSLVQELVYAYNFLKKVRKILNNGQKIVLFNGNHEERLYKEICNMQKKDLQKFLNPNILSMLVDGFTIYEDDKKVTYEGIADITYIPHWYVNLDEKLIVCHPKGFSQIDGRLCESVVAHFLNKQEKFDVAVFGHTHKQSQMIVSRRQGVFSVENGCMCNPMKYADCGKLNYTNQDYCYTIIRYNNDEKINYNNIKTYYLDELKENDRKEDYTLIL</sequence>
<dbReference type="Proteomes" id="UP000030014">
    <property type="component" value="Unassembled WGS sequence"/>
</dbReference>
<feature type="domain" description="Calcineurin-like phosphoesterase" evidence="1">
    <location>
        <begin position="77"/>
        <end position="264"/>
    </location>
</feature>
<name>A0A0A0HXV7_CLOBO</name>
<reference evidence="2 3" key="1">
    <citation type="submission" date="2014-01" db="EMBL/GenBank/DDBJ databases">
        <title>Plasmidome dynamics in the species complex Clostridium novyi sensu lato converts strains of independent lineages into distinctly different pathogens.</title>
        <authorList>
            <person name="Skarin H."/>
            <person name="Segerman B."/>
        </authorList>
    </citation>
    <scope>NUCLEOTIDE SEQUENCE [LARGE SCALE GENOMIC DNA]</scope>
    <source>
        <strain evidence="2 3">DC5</strain>
    </source>
</reference>
<dbReference type="Gene3D" id="3.60.21.10">
    <property type="match status" value="1"/>
</dbReference>
<dbReference type="SUPFAM" id="SSF56300">
    <property type="entry name" value="Metallo-dependent phosphatases"/>
    <property type="match status" value="1"/>
</dbReference>
<protein>
    <submittedName>
        <fullName evidence="2">Serine/threonine protein phosphatase</fullName>
    </submittedName>
</protein>
<evidence type="ECO:0000313" key="3">
    <source>
        <dbReference type="Proteomes" id="UP000030014"/>
    </source>
</evidence>
<dbReference type="AlphaFoldDB" id="A0A0A0HXV7"/>
<dbReference type="GO" id="GO:0016787">
    <property type="term" value="F:hydrolase activity"/>
    <property type="evidence" value="ECO:0007669"/>
    <property type="project" value="InterPro"/>
</dbReference>
<gene>
    <name evidence="2" type="ORF">Z955_15500</name>
</gene>
<comment type="caution">
    <text evidence="2">The sequence shown here is derived from an EMBL/GenBank/DDBJ whole genome shotgun (WGS) entry which is preliminary data.</text>
</comment>
<evidence type="ECO:0000313" key="2">
    <source>
        <dbReference type="EMBL" id="KGM93372.1"/>
    </source>
</evidence>
<evidence type="ECO:0000259" key="1">
    <source>
        <dbReference type="Pfam" id="PF00149"/>
    </source>
</evidence>
<proteinExistence type="predicted"/>
<dbReference type="InterPro" id="IPR004843">
    <property type="entry name" value="Calcineurin-like_PHP"/>
</dbReference>
<dbReference type="EMBL" id="JDRY01000170">
    <property type="protein sequence ID" value="KGM93372.1"/>
    <property type="molecule type" value="Genomic_DNA"/>
</dbReference>
<dbReference type="InterPro" id="IPR029052">
    <property type="entry name" value="Metallo-depent_PP-like"/>
</dbReference>
<dbReference type="Pfam" id="PF00149">
    <property type="entry name" value="Metallophos"/>
    <property type="match status" value="1"/>
</dbReference>
<dbReference type="RefSeq" id="WP_039260181.1">
    <property type="nucleotide sequence ID" value="NZ_JDRY01000170.1"/>
</dbReference>